<protein>
    <submittedName>
        <fullName evidence="4">Photosystem I assembly protein Ycf3</fullName>
    </submittedName>
</protein>
<feature type="signal peptide" evidence="3">
    <location>
        <begin position="1"/>
        <end position="25"/>
    </location>
</feature>
<dbReference type="Pfam" id="PF13432">
    <property type="entry name" value="TPR_16"/>
    <property type="match status" value="1"/>
</dbReference>
<dbReference type="InterPro" id="IPR019734">
    <property type="entry name" value="TPR_rpt"/>
</dbReference>
<proteinExistence type="predicted"/>
<gene>
    <name evidence="4" type="ORF">LF1_34660</name>
</gene>
<evidence type="ECO:0000313" key="5">
    <source>
        <dbReference type="Proteomes" id="UP000322699"/>
    </source>
</evidence>
<dbReference type="RefSeq" id="WP_238383190.1">
    <property type="nucleotide sequence ID" value="NZ_LWSK01000111.1"/>
</dbReference>
<dbReference type="PANTHER" id="PTHR12558">
    <property type="entry name" value="CELL DIVISION CYCLE 16,23,27"/>
    <property type="match status" value="1"/>
</dbReference>
<organism evidence="4 5">
    <name type="scientific">Rubripirellula obstinata</name>
    <dbReference type="NCBI Taxonomy" id="406547"/>
    <lineage>
        <taxon>Bacteria</taxon>
        <taxon>Pseudomonadati</taxon>
        <taxon>Planctomycetota</taxon>
        <taxon>Planctomycetia</taxon>
        <taxon>Pirellulales</taxon>
        <taxon>Pirellulaceae</taxon>
        <taxon>Rubripirellula</taxon>
    </lineage>
</organism>
<feature type="compositionally biased region" description="Polar residues" evidence="2">
    <location>
        <begin position="462"/>
        <end position="471"/>
    </location>
</feature>
<evidence type="ECO:0000256" key="2">
    <source>
        <dbReference type="SAM" id="MobiDB-lite"/>
    </source>
</evidence>
<dbReference type="AlphaFoldDB" id="A0A5B1CNS1"/>
<feature type="repeat" description="TPR" evidence="1">
    <location>
        <begin position="253"/>
        <end position="286"/>
    </location>
</feature>
<evidence type="ECO:0000256" key="3">
    <source>
        <dbReference type="SAM" id="SignalP"/>
    </source>
</evidence>
<dbReference type="SUPFAM" id="SSF48452">
    <property type="entry name" value="TPR-like"/>
    <property type="match status" value="1"/>
</dbReference>
<dbReference type="InterPro" id="IPR011990">
    <property type="entry name" value="TPR-like_helical_dom_sf"/>
</dbReference>
<dbReference type="EMBL" id="VRLW01000001">
    <property type="protein sequence ID" value="KAA1260924.1"/>
    <property type="molecule type" value="Genomic_DNA"/>
</dbReference>
<dbReference type="PROSITE" id="PS51257">
    <property type="entry name" value="PROKAR_LIPOPROTEIN"/>
    <property type="match status" value="1"/>
</dbReference>
<evidence type="ECO:0000256" key="1">
    <source>
        <dbReference type="PROSITE-ProRule" id="PRU00339"/>
    </source>
</evidence>
<dbReference type="Proteomes" id="UP000322699">
    <property type="component" value="Unassembled WGS sequence"/>
</dbReference>
<name>A0A5B1CNS1_9BACT</name>
<feature type="repeat" description="TPR" evidence="1">
    <location>
        <begin position="189"/>
        <end position="222"/>
    </location>
</feature>
<keyword evidence="5" id="KW-1185">Reference proteome</keyword>
<feature type="chain" id="PRO_5023083976" evidence="3">
    <location>
        <begin position="26"/>
        <end position="482"/>
    </location>
</feature>
<keyword evidence="1" id="KW-0802">TPR repeat</keyword>
<comment type="caution">
    <text evidence="4">The sequence shown here is derived from an EMBL/GenBank/DDBJ whole genome shotgun (WGS) entry which is preliminary data.</text>
</comment>
<dbReference type="Gene3D" id="1.25.40.10">
    <property type="entry name" value="Tetratricopeptide repeat domain"/>
    <property type="match status" value="1"/>
</dbReference>
<reference evidence="4 5" key="1">
    <citation type="submission" date="2019-08" db="EMBL/GenBank/DDBJ databases">
        <title>Deep-cultivation of Planctomycetes and their phenomic and genomic characterization uncovers novel biology.</title>
        <authorList>
            <person name="Wiegand S."/>
            <person name="Jogler M."/>
            <person name="Boedeker C."/>
            <person name="Pinto D."/>
            <person name="Vollmers J."/>
            <person name="Rivas-Marin E."/>
            <person name="Kohn T."/>
            <person name="Peeters S.H."/>
            <person name="Heuer A."/>
            <person name="Rast P."/>
            <person name="Oberbeckmann S."/>
            <person name="Bunk B."/>
            <person name="Jeske O."/>
            <person name="Meyerdierks A."/>
            <person name="Storesund J.E."/>
            <person name="Kallscheuer N."/>
            <person name="Luecker S."/>
            <person name="Lage O.M."/>
            <person name="Pohl T."/>
            <person name="Merkel B.J."/>
            <person name="Hornburger P."/>
            <person name="Mueller R.-W."/>
            <person name="Bruemmer F."/>
            <person name="Labrenz M."/>
            <person name="Spormann A.M."/>
            <person name="Op Den Camp H."/>
            <person name="Overmann J."/>
            <person name="Amann R."/>
            <person name="Jetten M.S.M."/>
            <person name="Mascher T."/>
            <person name="Medema M.H."/>
            <person name="Devos D.P."/>
            <person name="Kaster A.-K."/>
            <person name="Ovreas L."/>
            <person name="Rohde M."/>
            <person name="Galperin M.Y."/>
            <person name="Jogler C."/>
        </authorList>
    </citation>
    <scope>NUCLEOTIDE SEQUENCE [LARGE SCALE GENOMIC DNA]</scope>
    <source>
        <strain evidence="4 5">LF1</strain>
    </source>
</reference>
<feature type="compositionally biased region" description="Polar residues" evidence="2">
    <location>
        <begin position="432"/>
        <end position="451"/>
    </location>
</feature>
<keyword evidence="3" id="KW-0732">Signal</keyword>
<evidence type="ECO:0000313" key="4">
    <source>
        <dbReference type="EMBL" id="KAA1260924.1"/>
    </source>
</evidence>
<dbReference type="PANTHER" id="PTHR12558:SF13">
    <property type="entry name" value="CELL DIVISION CYCLE PROTEIN 27 HOMOLOG"/>
    <property type="match status" value="1"/>
</dbReference>
<accession>A0A5B1CNS1</accession>
<dbReference type="PROSITE" id="PS50005">
    <property type="entry name" value="TPR"/>
    <property type="match status" value="4"/>
</dbReference>
<sequence precursor="true">MKLTKNTRRALLVALIASSTTVASTGCSSSGFSMASMNPFSKATPSIGEAGGKPGITDSIAAGASGAGNTMRSVGTSAKGMFGKTTSAVAGVFRRDTPEAGAVVDTTDPLRLDNKPKQVDPEVFVANGQLWESTGDMTKAMESYTRALETDVKHAPALTSLARLHFRQGNLPQAVSYFERALVEKPQDAGLHNDLGLTLSKLGKQPAAVASLEKALQLAPGTSRYANNLASVKFESGDPNSALMVLMQNNKPAVAHFNMAYLHFKKGQMPQAQNHLGQAMTFEPQASTDPATGRAIERSRQMLAQIQGAAPSSNPNFPSNVGAIANATPRPTFGGGPATPTPGYAVPNQQTGQAGKTVSVPATKGIASTASMAPAMAAITPPSPAAPANITPAATVAQTVSATAAGPAAAAEAVVKTASAATGSKWNSWNQAVSATSDTPAPTRPSESSTPAAVKPAETKIESATPSSSFTLPEGFSLPAGN</sequence>
<feature type="repeat" description="TPR" evidence="1">
    <location>
        <begin position="155"/>
        <end position="188"/>
    </location>
</feature>
<feature type="repeat" description="TPR" evidence="1">
    <location>
        <begin position="121"/>
        <end position="154"/>
    </location>
</feature>
<feature type="region of interest" description="Disordered" evidence="2">
    <location>
        <begin position="432"/>
        <end position="482"/>
    </location>
</feature>
<dbReference type="SMART" id="SM00028">
    <property type="entry name" value="TPR"/>
    <property type="match status" value="4"/>
</dbReference>